<protein>
    <recommendedName>
        <fullName evidence="4">DUF3899 domain-containing protein</fullName>
    </recommendedName>
</protein>
<keyword evidence="3" id="KW-1185">Reference proteome</keyword>
<evidence type="ECO:0000313" key="3">
    <source>
        <dbReference type="Proteomes" id="UP000640335"/>
    </source>
</evidence>
<sequence>MKDERLTILKKSFIWGLVWLILAVIIGFIITKFMSSRSLQDILFIEGLVLIFIGIFASISGDPRAVSIQGLGQNNAQYINNANLEVARLEKEKVHIKTDIKFALSTFSLVIGGVLSIIVTFIF</sequence>
<evidence type="ECO:0000256" key="1">
    <source>
        <dbReference type="SAM" id="Phobius"/>
    </source>
</evidence>
<dbReference type="Proteomes" id="UP000640335">
    <property type="component" value="Unassembled WGS sequence"/>
</dbReference>
<name>A0ABR8Q3G3_9CLOT</name>
<gene>
    <name evidence="2" type="ORF">H9660_07320</name>
</gene>
<feature type="transmembrane region" description="Helical" evidence="1">
    <location>
        <begin position="12"/>
        <end position="30"/>
    </location>
</feature>
<dbReference type="EMBL" id="JACSQZ010000020">
    <property type="protein sequence ID" value="MBD7914955.1"/>
    <property type="molecule type" value="Genomic_DNA"/>
</dbReference>
<keyword evidence="1" id="KW-1133">Transmembrane helix</keyword>
<comment type="caution">
    <text evidence="2">The sequence shown here is derived from an EMBL/GenBank/DDBJ whole genome shotgun (WGS) entry which is preliminary data.</text>
</comment>
<feature type="transmembrane region" description="Helical" evidence="1">
    <location>
        <begin position="42"/>
        <end position="59"/>
    </location>
</feature>
<accession>A0ABR8Q3G3</accession>
<organism evidence="2 3">
    <name type="scientific">Clostridium gallinarum</name>
    <dbReference type="NCBI Taxonomy" id="2762246"/>
    <lineage>
        <taxon>Bacteria</taxon>
        <taxon>Bacillati</taxon>
        <taxon>Bacillota</taxon>
        <taxon>Clostridia</taxon>
        <taxon>Eubacteriales</taxon>
        <taxon>Clostridiaceae</taxon>
        <taxon>Clostridium</taxon>
    </lineage>
</organism>
<dbReference type="RefSeq" id="WP_191749720.1">
    <property type="nucleotide sequence ID" value="NZ_JACSQZ010000020.1"/>
</dbReference>
<feature type="transmembrane region" description="Helical" evidence="1">
    <location>
        <begin position="102"/>
        <end position="122"/>
    </location>
</feature>
<evidence type="ECO:0008006" key="4">
    <source>
        <dbReference type="Google" id="ProtNLM"/>
    </source>
</evidence>
<reference evidence="2 3" key="1">
    <citation type="submission" date="2020-08" db="EMBL/GenBank/DDBJ databases">
        <title>A Genomic Blueprint of the Chicken Gut Microbiome.</title>
        <authorList>
            <person name="Gilroy R."/>
            <person name="Ravi A."/>
            <person name="Getino M."/>
            <person name="Pursley I."/>
            <person name="Horton D.L."/>
            <person name="Alikhan N.-F."/>
            <person name="Baker D."/>
            <person name="Gharbi K."/>
            <person name="Hall N."/>
            <person name="Watson M."/>
            <person name="Adriaenssens E.M."/>
            <person name="Foster-Nyarko E."/>
            <person name="Jarju S."/>
            <person name="Secka A."/>
            <person name="Antonio M."/>
            <person name="Oren A."/>
            <person name="Chaudhuri R."/>
            <person name="La Ragione R.M."/>
            <person name="Hildebrand F."/>
            <person name="Pallen M.J."/>
        </authorList>
    </citation>
    <scope>NUCLEOTIDE SEQUENCE [LARGE SCALE GENOMIC DNA]</scope>
    <source>
        <strain evidence="2 3">Sa3CUN1</strain>
    </source>
</reference>
<proteinExistence type="predicted"/>
<keyword evidence="1" id="KW-0812">Transmembrane</keyword>
<evidence type="ECO:0000313" key="2">
    <source>
        <dbReference type="EMBL" id="MBD7914955.1"/>
    </source>
</evidence>
<keyword evidence="1" id="KW-0472">Membrane</keyword>